<reference evidence="8 9" key="1">
    <citation type="journal article" date="2018" name="Mol. Biol. Evol.">
        <title>Analysis of the draft genome of the red seaweed Gracilariopsis chorda provides insights into genome size evolution in Rhodophyta.</title>
        <authorList>
            <person name="Lee J."/>
            <person name="Yang E.C."/>
            <person name="Graf L."/>
            <person name="Yang J.H."/>
            <person name="Qiu H."/>
            <person name="Zel Zion U."/>
            <person name="Chan C.X."/>
            <person name="Stephens T.G."/>
            <person name="Weber A.P.M."/>
            <person name="Boo G.H."/>
            <person name="Boo S.M."/>
            <person name="Kim K.M."/>
            <person name="Shin Y."/>
            <person name="Jung M."/>
            <person name="Lee S.J."/>
            <person name="Yim H.S."/>
            <person name="Lee J.H."/>
            <person name="Bhattacharya D."/>
            <person name="Yoon H.S."/>
        </authorList>
    </citation>
    <scope>NUCLEOTIDE SEQUENCE [LARGE SCALE GENOMIC DNA]</scope>
    <source>
        <strain evidence="8 9">SKKU-2015</strain>
        <tissue evidence="8">Whole body</tissue>
    </source>
</reference>
<sequence length="436" mass="46284">MATTEQTALLPQRALPSKPSFRSFLSSFWPITFIAFGGPQAHVALFHETFVASPAEQTPKVPQSTFLELYALAQSLPGPGSTQLATSLGATFGGISGAIITFLIWHLPGFFVMTFAGVWFHSHLHDPSSLPLVQRVTQYAIGLISAAYAFVLIAAFKIVGTACADDNLKMAIALLSMFIAVVIPPASSSWVFILLLVAGGLAYFAYSTLRPAQSDRQEQSDTIPEWDCNLSQTTGIILLLICAVTTVIVAALPSSQLGYKMLKIFWRIGLCVFGGGIIVVPMLMNEIVESGLLPSSVFLAGFGLFGCVPGPMFNIAPFLGAAIVPLKGAFFGSLGLFGPGILLQLGLLPFWERIRRIKSAQIILQGTNSAASGLILAGVWMLLKRTMVGPTAFALTCTAAAATVVYRVPPAYNIVAHGVVGFLLVALNVGGPFSEN</sequence>
<evidence type="ECO:0000313" key="9">
    <source>
        <dbReference type="Proteomes" id="UP000247409"/>
    </source>
</evidence>
<evidence type="ECO:0000256" key="5">
    <source>
        <dbReference type="ARBA" id="ARBA00022989"/>
    </source>
</evidence>
<dbReference type="PIRSF" id="PIRSF004810">
    <property type="entry name" value="ChrA"/>
    <property type="match status" value="1"/>
</dbReference>
<feature type="transmembrane region" description="Helical" evidence="7">
    <location>
        <begin position="329"/>
        <end position="350"/>
    </location>
</feature>
<keyword evidence="6 7" id="KW-0472">Membrane</keyword>
<dbReference type="AlphaFoldDB" id="A0A2V3INP2"/>
<evidence type="ECO:0000256" key="4">
    <source>
        <dbReference type="ARBA" id="ARBA00022692"/>
    </source>
</evidence>
<keyword evidence="3" id="KW-1003">Cell membrane</keyword>
<feature type="transmembrane region" description="Helical" evidence="7">
    <location>
        <begin position="230"/>
        <end position="252"/>
    </location>
</feature>
<evidence type="ECO:0000313" key="8">
    <source>
        <dbReference type="EMBL" id="PXF43698.1"/>
    </source>
</evidence>
<evidence type="ECO:0008006" key="10">
    <source>
        <dbReference type="Google" id="ProtNLM"/>
    </source>
</evidence>
<dbReference type="InterPro" id="IPR014047">
    <property type="entry name" value="Chr_Tranpt_l_chain"/>
</dbReference>
<keyword evidence="9" id="KW-1185">Reference proteome</keyword>
<name>A0A2V3INP2_9FLOR</name>
<keyword evidence="4 7" id="KW-0812">Transmembrane</keyword>
<evidence type="ECO:0000256" key="6">
    <source>
        <dbReference type="ARBA" id="ARBA00023136"/>
    </source>
</evidence>
<comment type="similarity">
    <text evidence="2">Belongs to the chromate ion transporter (CHR) (TC 2.A.51) family.</text>
</comment>
<accession>A0A2V3INP2</accession>
<evidence type="ECO:0000256" key="1">
    <source>
        <dbReference type="ARBA" id="ARBA00004651"/>
    </source>
</evidence>
<dbReference type="InterPro" id="IPR003370">
    <property type="entry name" value="Chromate_transpt"/>
</dbReference>
<feature type="transmembrane region" description="Helical" evidence="7">
    <location>
        <begin position="98"/>
        <end position="119"/>
    </location>
</feature>
<feature type="transmembrane region" description="Helical" evidence="7">
    <location>
        <begin position="296"/>
        <end position="323"/>
    </location>
</feature>
<feature type="transmembrane region" description="Helical" evidence="7">
    <location>
        <begin position="415"/>
        <end position="433"/>
    </location>
</feature>
<feature type="transmembrane region" description="Helical" evidence="7">
    <location>
        <begin position="167"/>
        <end position="184"/>
    </location>
</feature>
<dbReference type="Proteomes" id="UP000247409">
    <property type="component" value="Unassembled WGS sequence"/>
</dbReference>
<dbReference type="EMBL" id="NBIV01000114">
    <property type="protein sequence ID" value="PXF43698.1"/>
    <property type="molecule type" value="Genomic_DNA"/>
</dbReference>
<dbReference type="PANTHER" id="PTHR33567:SF3">
    <property type="entry name" value="CHROMATE ION TRANSPORTER (EUROFUNG)"/>
    <property type="match status" value="1"/>
</dbReference>
<comment type="subcellular location">
    <subcellularLocation>
        <location evidence="1">Cell membrane</location>
        <topology evidence="1">Multi-pass membrane protein</topology>
    </subcellularLocation>
</comment>
<evidence type="ECO:0000256" key="3">
    <source>
        <dbReference type="ARBA" id="ARBA00022475"/>
    </source>
</evidence>
<evidence type="ECO:0000256" key="7">
    <source>
        <dbReference type="SAM" id="Phobius"/>
    </source>
</evidence>
<feature type="transmembrane region" description="Helical" evidence="7">
    <location>
        <begin position="362"/>
        <end position="383"/>
    </location>
</feature>
<dbReference type="GO" id="GO:0005886">
    <property type="term" value="C:plasma membrane"/>
    <property type="evidence" value="ECO:0007669"/>
    <property type="project" value="UniProtKB-SubCell"/>
</dbReference>
<comment type="caution">
    <text evidence="8">The sequence shown here is derived from an EMBL/GenBank/DDBJ whole genome shotgun (WGS) entry which is preliminary data.</text>
</comment>
<dbReference type="OrthoDB" id="2160638at2759"/>
<feature type="transmembrane region" description="Helical" evidence="7">
    <location>
        <begin position="264"/>
        <end position="284"/>
    </location>
</feature>
<organism evidence="8 9">
    <name type="scientific">Gracilariopsis chorda</name>
    <dbReference type="NCBI Taxonomy" id="448386"/>
    <lineage>
        <taxon>Eukaryota</taxon>
        <taxon>Rhodophyta</taxon>
        <taxon>Florideophyceae</taxon>
        <taxon>Rhodymeniophycidae</taxon>
        <taxon>Gracilariales</taxon>
        <taxon>Gracilariaceae</taxon>
        <taxon>Gracilariopsis</taxon>
    </lineage>
</organism>
<dbReference type="NCBIfam" id="TIGR00937">
    <property type="entry name" value="2A51"/>
    <property type="match status" value="1"/>
</dbReference>
<evidence type="ECO:0000256" key="2">
    <source>
        <dbReference type="ARBA" id="ARBA00005262"/>
    </source>
</evidence>
<dbReference type="GO" id="GO:0015109">
    <property type="term" value="F:chromate transmembrane transporter activity"/>
    <property type="evidence" value="ECO:0007669"/>
    <property type="project" value="InterPro"/>
</dbReference>
<dbReference type="Pfam" id="PF02417">
    <property type="entry name" value="Chromate_transp"/>
    <property type="match status" value="2"/>
</dbReference>
<dbReference type="PANTHER" id="PTHR33567">
    <property type="entry name" value="CHROMATE ION TRANSPORTER (EUROFUNG)"/>
    <property type="match status" value="1"/>
</dbReference>
<dbReference type="STRING" id="448386.A0A2V3INP2"/>
<keyword evidence="5 7" id="KW-1133">Transmembrane helix</keyword>
<gene>
    <name evidence="8" type="ORF">BWQ96_06528</name>
</gene>
<proteinExistence type="inferred from homology"/>
<feature type="transmembrane region" description="Helical" evidence="7">
    <location>
        <begin position="139"/>
        <end position="160"/>
    </location>
</feature>
<protein>
    <recommendedName>
        <fullName evidence="10">Chromate transport protein</fullName>
    </recommendedName>
</protein>